<organism evidence="2 3">
    <name type="scientific">Planifilum fulgidum</name>
    <dbReference type="NCBI Taxonomy" id="201973"/>
    <lineage>
        <taxon>Bacteria</taxon>
        <taxon>Bacillati</taxon>
        <taxon>Bacillota</taxon>
        <taxon>Bacilli</taxon>
        <taxon>Bacillales</taxon>
        <taxon>Thermoactinomycetaceae</taxon>
        <taxon>Planifilum</taxon>
    </lineage>
</organism>
<dbReference type="PANTHER" id="PTHR30296">
    <property type="entry name" value="UNCHARACTERIZED PROTEIN YKGE"/>
    <property type="match status" value="1"/>
</dbReference>
<reference evidence="2 3" key="1">
    <citation type="submission" date="2016-10" db="EMBL/GenBank/DDBJ databases">
        <authorList>
            <person name="de Groot N.N."/>
        </authorList>
    </citation>
    <scope>NUCLEOTIDE SEQUENCE [LARGE SCALE GENOMIC DNA]</scope>
    <source>
        <strain evidence="2 3">DSM 44945</strain>
    </source>
</reference>
<proteinExistence type="predicted"/>
<dbReference type="AlphaFoldDB" id="A0A1I2M2E6"/>
<dbReference type="GO" id="GO:0016491">
    <property type="term" value="F:oxidoreductase activity"/>
    <property type="evidence" value="ECO:0007669"/>
    <property type="project" value="UniProtKB-ARBA"/>
</dbReference>
<evidence type="ECO:0000313" key="3">
    <source>
        <dbReference type="Proteomes" id="UP000198661"/>
    </source>
</evidence>
<dbReference type="EMBL" id="FOOK01000006">
    <property type="protein sequence ID" value="SFF83616.1"/>
    <property type="molecule type" value="Genomic_DNA"/>
</dbReference>
<dbReference type="RefSeq" id="WP_092036507.1">
    <property type="nucleotide sequence ID" value="NZ_FOOK01000006.1"/>
</dbReference>
<evidence type="ECO:0000313" key="2">
    <source>
        <dbReference type="EMBL" id="SFF83616.1"/>
    </source>
</evidence>
<feature type="domain" description="Cysteine-rich" evidence="1">
    <location>
        <begin position="133"/>
        <end position="216"/>
    </location>
</feature>
<dbReference type="OrthoDB" id="9770306at2"/>
<dbReference type="Proteomes" id="UP000198661">
    <property type="component" value="Unassembled WGS sequence"/>
</dbReference>
<sequence>MRLGIFATCLVDVFFPDVGKSMVRVLRRLGFDADFPEGQTCCGQPAFNTGYWKEARRAAKGLIRALEPYDAVVAPSGSCAAMVRRMYPRLMEEEPEWLERAQGLAAKCFEFSEFLVHRQGLADLGARLEGVATYHHSCHMRRELGVTEAPLKLLAHVRGLTLKELPRGEDCCGFGGTFAVKMGGISTAMADEKVDHILSTGADFLVGSDMGCLMHLGGRLSRRGKPVRVLHVAQVLDRGLS</sequence>
<protein>
    <submittedName>
        <fullName evidence="2">L-lactate dehydrogenase complex protein LldE</fullName>
    </submittedName>
</protein>
<dbReference type="STRING" id="201973.SAMN04488025_10673"/>
<feature type="domain" description="Cysteine-rich" evidence="1">
    <location>
        <begin position="5"/>
        <end position="83"/>
    </location>
</feature>
<name>A0A1I2M2E6_9BACL</name>
<dbReference type="Pfam" id="PF02754">
    <property type="entry name" value="CCG"/>
    <property type="match status" value="2"/>
</dbReference>
<dbReference type="InterPro" id="IPR004017">
    <property type="entry name" value="Cys_rich_dom"/>
</dbReference>
<keyword evidence="3" id="KW-1185">Reference proteome</keyword>
<gene>
    <name evidence="2" type="ORF">SAMN04488025_10673</name>
</gene>
<dbReference type="PANTHER" id="PTHR30296:SF0">
    <property type="entry name" value="LACTATE UTILIZATION PROTEIN A"/>
    <property type="match status" value="1"/>
</dbReference>
<evidence type="ECO:0000259" key="1">
    <source>
        <dbReference type="Pfam" id="PF02754"/>
    </source>
</evidence>
<dbReference type="GO" id="GO:0005829">
    <property type="term" value="C:cytosol"/>
    <property type="evidence" value="ECO:0007669"/>
    <property type="project" value="TreeGrafter"/>
</dbReference>
<accession>A0A1I2M2E6</accession>